<dbReference type="GO" id="GO:0016301">
    <property type="term" value="F:kinase activity"/>
    <property type="evidence" value="ECO:0007669"/>
    <property type="project" value="UniProtKB-KW"/>
</dbReference>
<evidence type="ECO:0000313" key="5">
    <source>
        <dbReference type="Proteomes" id="UP001072034"/>
    </source>
</evidence>
<comment type="caution">
    <text evidence="4">The sequence shown here is derived from an EMBL/GenBank/DDBJ whole genome shotgun (WGS) entry which is preliminary data.</text>
</comment>
<evidence type="ECO:0000256" key="2">
    <source>
        <dbReference type="ARBA" id="ARBA00022679"/>
    </source>
</evidence>
<evidence type="ECO:0000256" key="1">
    <source>
        <dbReference type="ARBA" id="ARBA00006284"/>
    </source>
</evidence>
<dbReference type="Gene3D" id="3.40.50.10350">
    <property type="entry name" value="Glycerate kinase, domain 1"/>
    <property type="match status" value="2"/>
</dbReference>
<dbReference type="PANTHER" id="PTHR21599:SF0">
    <property type="entry name" value="GLYCERATE KINASE"/>
    <property type="match status" value="1"/>
</dbReference>
<organism evidence="4 5">
    <name type="scientific">Actinomyces israelii</name>
    <dbReference type="NCBI Taxonomy" id="1659"/>
    <lineage>
        <taxon>Bacteria</taxon>
        <taxon>Bacillati</taxon>
        <taxon>Actinomycetota</taxon>
        <taxon>Actinomycetes</taxon>
        <taxon>Actinomycetales</taxon>
        <taxon>Actinomycetaceae</taxon>
        <taxon>Actinomyces</taxon>
    </lineage>
</organism>
<proteinExistence type="inferred from homology"/>
<dbReference type="SUPFAM" id="SSF110738">
    <property type="entry name" value="Glycerate kinase I"/>
    <property type="match status" value="1"/>
</dbReference>
<evidence type="ECO:0000313" key="4">
    <source>
        <dbReference type="EMBL" id="MCZ0857459.1"/>
    </source>
</evidence>
<sequence>MRVLLATGAMYPEPGGVPVVAPHAGLAAADVAAALAAGWRARRDDDVLTALPIPDGGPGTAQAIGAESVSARRALQAYSPLGEVREVDLLQLRGAPTAWTRGRAGRTWLLDAARLTALPVDAELAAREAREGTTDGLGEALAQALALTGAGDTLVVGLARSAVHDGGRGLLDGLGGPAAARSLLEEREVLLALADDIALGGLAGAGQALTTLTALSPAEAQERDRLACTAASRAIELIGAPRRGALALAGGAAGAAERLSVSSWGTGAAGGGAAVLRALGARAVPGARAMAHLLGLDDAISGQDLVVTSAGEVYDVLADSVVAVVGTAAGALALPTVLVAGRSMVPRGELAGAGVVSSYALEDAGGGSPADWVSGGPEAVKSRLAELGSRLARSWSR</sequence>
<dbReference type="RefSeq" id="WP_043559392.1">
    <property type="nucleotide sequence ID" value="NZ_CP124548.1"/>
</dbReference>
<dbReference type="InterPro" id="IPR018197">
    <property type="entry name" value="Glycerate_kinase_RE-like"/>
</dbReference>
<dbReference type="Pfam" id="PF02595">
    <property type="entry name" value="Gly_kinase"/>
    <property type="match status" value="2"/>
</dbReference>
<keyword evidence="2" id="KW-0808">Transferase</keyword>
<dbReference type="PANTHER" id="PTHR21599">
    <property type="entry name" value="GLYCERATE KINASE"/>
    <property type="match status" value="1"/>
</dbReference>
<keyword evidence="3 4" id="KW-0418">Kinase</keyword>
<dbReference type="Proteomes" id="UP001072034">
    <property type="component" value="Unassembled WGS sequence"/>
</dbReference>
<dbReference type="InterPro" id="IPR036129">
    <property type="entry name" value="Glycerate_kinase_sf"/>
</dbReference>
<dbReference type="InterPro" id="IPR018193">
    <property type="entry name" value="Glyc_kinase_flavodox-like_fold"/>
</dbReference>
<dbReference type="EMBL" id="JAPTMY010000008">
    <property type="protein sequence ID" value="MCZ0857459.1"/>
    <property type="molecule type" value="Genomic_DNA"/>
</dbReference>
<protein>
    <submittedName>
        <fullName evidence="4">Glycerate kinase</fullName>
    </submittedName>
</protein>
<reference evidence="4" key="1">
    <citation type="submission" date="2022-10" db="EMBL/GenBank/DDBJ databases">
        <title>Genome sequence of Actinomyces israelii ATCC 10048.</title>
        <authorList>
            <person name="Watt R.M."/>
            <person name="Tong W.M."/>
        </authorList>
    </citation>
    <scope>NUCLEOTIDE SEQUENCE</scope>
    <source>
        <strain evidence="4">ATCC 10048</strain>
    </source>
</reference>
<dbReference type="InterPro" id="IPR004381">
    <property type="entry name" value="Glycerate_kinase"/>
</dbReference>
<name>A0ABT4I6U4_9ACTO</name>
<evidence type="ECO:0000256" key="3">
    <source>
        <dbReference type="ARBA" id="ARBA00022777"/>
    </source>
</evidence>
<dbReference type="Gene3D" id="3.90.1510.10">
    <property type="entry name" value="Glycerate kinase, domain 2"/>
    <property type="match status" value="1"/>
</dbReference>
<comment type="similarity">
    <text evidence="1">Belongs to the glycerate kinase type-1 family.</text>
</comment>
<keyword evidence="5" id="KW-1185">Reference proteome</keyword>
<accession>A0ABT4I6U4</accession>
<gene>
    <name evidence="4" type="ORF">OHJ16_05310</name>
</gene>